<dbReference type="GO" id="GO:0008483">
    <property type="term" value="F:transaminase activity"/>
    <property type="evidence" value="ECO:0007669"/>
    <property type="project" value="UniProtKB-KW"/>
</dbReference>
<gene>
    <name evidence="6" type="ORF">EGT74_06765</name>
</gene>
<dbReference type="EMBL" id="RPDH01000001">
    <property type="protein sequence ID" value="RPE13225.1"/>
    <property type="molecule type" value="Genomic_DNA"/>
</dbReference>
<dbReference type="PANTHER" id="PTHR30244:SF42">
    <property type="entry name" value="UDP-2-ACETAMIDO-2-DEOXY-3-OXO-D-GLUCURONATE AMINOTRANSFERASE"/>
    <property type="match status" value="1"/>
</dbReference>
<dbReference type="Proteomes" id="UP000278351">
    <property type="component" value="Unassembled WGS sequence"/>
</dbReference>
<comment type="caution">
    <text evidence="6">The sequence shown here is derived from an EMBL/GenBank/DDBJ whole genome shotgun (WGS) entry which is preliminary data.</text>
</comment>
<dbReference type="GO" id="GO:0030170">
    <property type="term" value="F:pyridoxal phosphate binding"/>
    <property type="evidence" value="ECO:0007669"/>
    <property type="project" value="UniProtKB-ARBA"/>
</dbReference>
<dbReference type="InterPro" id="IPR015424">
    <property type="entry name" value="PyrdxlP-dep_Trfase"/>
</dbReference>
<dbReference type="Gene3D" id="3.90.1150.10">
    <property type="entry name" value="Aspartate Aminotransferase, domain 1"/>
    <property type="match status" value="1"/>
</dbReference>
<sequence length="377" mass="41418">MENIQMVDLKGQYEKIKAHIDNAVIECIASANFINGPHVKSFTRALEAYLDGASVVPCANGTDALQIAMMALDLQPGDEVIVPSFTYVATAEVIGLLRLTPVMVDVDPETFNITADLIEQAITPKTKAVVPVHLFGQCADMDAIMKVARKYNLYVIEDTAQAIGAIYTFPDGKTAKAGTIGDIGCTSFFPSKNLGCYGDGGAIYTKNTALANKINVIANHGQTKKYVHKYIGVNSRLDSIQAAILEIKLSYLDAYTSARQIAAFRYNEMLADVKEIITPTLVPYSTHVYHQYTLKVKNDLRNSLKEHLEAEGIPAMVYYPIPLYKQEAYTSISSISGSLAATEYLCSSVLSLPIHTELTEKQQHRIVNAIKSFYKKI</sequence>
<evidence type="ECO:0000256" key="4">
    <source>
        <dbReference type="PIRSR" id="PIRSR000390-2"/>
    </source>
</evidence>
<keyword evidence="7" id="KW-1185">Reference proteome</keyword>
<dbReference type="Gene3D" id="3.40.640.10">
    <property type="entry name" value="Type I PLP-dependent aspartate aminotransferase-like (Major domain)"/>
    <property type="match status" value="1"/>
</dbReference>
<comment type="similarity">
    <text evidence="2 5">Belongs to the DegT/DnrJ/EryC1 family.</text>
</comment>
<dbReference type="InterPro" id="IPR000653">
    <property type="entry name" value="DegT/StrS_aminotransferase"/>
</dbReference>
<organism evidence="6 7">
    <name type="scientific">Chitinophaga lutea</name>
    <dbReference type="NCBI Taxonomy" id="2488634"/>
    <lineage>
        <taxon>Bacteria</taxon>
        <taxon>Pseudomonadati</taxon>
        <taxon>Bacteroidota</taxon>
        <taxon>Chitinophagia</taxon>
        <taxon>Chitinophagales</taxon>
        <taxon>Chitinophagaceae</taxon>
        <taxon>Chitinophaga</taxon>
    </lineage>
</organism>
<evidence type="ECO:0000256" key="1">
    <source>
        <dbReference type="ARBA" id="ARBA00022898"/>
    </source>
</evidence>
<feature type="modified residue" description="N6-(pyridoxal phosphate)lysine" evidence="4">
    <location>
        <position position="192"/>
    </location>
</feature>
<dbReference type="InterPro" id="IPR015421">
    <property type="entry name" value="PyrdxlP-dep_Trfase_major"/>
</dbReference>
<evidence type="ECO:0000256" key="3">
    <source>
        <dbReference type="PIRSR" id="PIRSR000390-1"/>
    </source>
</evidence>
<keyword evidence="6" id="KW-0808">Transferase</keyword>
<dbReference type="RefSeq" id="WP_123845743.1">
    <property type="nucleotide sequence ID" value="NZ_RPDH01000001.1"/>
</dbReference>
<keyword evidence="6" id="KW-0032">Aminotransferase</keyword>
<dbReference type="PANTHER" id="PTHR30244">
    <property type="entry name" value="TRANSAMINASE"/>
    <property type="match status" value="1"/>
</dbReference>
<protein>
    <submittedName>
        <fullName evidence="6">DegT/DnrJ/EryC1/StrS family aminotransferase</fullName>
    </submittedName>
</protein>
<evidence type="ECO:0000256" key="5">
    <source>
        <dbReference type="RuleBase" id="RU004508"/>
    </source>
</evidence>
<dbReference type="GO" id="GO:0000271">
    <property type="term" value="P:polysaccharide biosynthetic process"/>
    <property type="evidence" value="ECO:0007669"/>
    <property type="project" value="TreeGrafter"/>
</dbReference>
<dbReference type="InterPro" id="IPR015422">
    <property type="entry name" value="PyrdxlP-dep_Trfase_small"/>
</dbReference>
<feature type="active site" description="Proton acceptor" evidence="3">
    <location>
        <position position="192"/>
    </location>
</feature>
<evidence type="ECO:0000256" key="2">
    <source>
        <dbReference type="ARBA" id="ARBA00037999"/>
    </source>
</evidence>
<dbReference type="SUPFAM" id="SSF53383">
    <property type="entry name" value="PLP-dependent transferases"/>
    <property type="match status" value="1"/>
</dbReference>
<keyword evidence="1 4" id="KW-0663">Pyridoxal phosphate</keyword>
<dbReference type="Pfam" id="PF01041">
    <property type="entry name" value="DegT_DnrJ_EryC1"/>
    <property type="match status" value="1"/>
</dbReference>
<evidence type="ECO:0000313" key="7">
    <source>
        <dbReference type="Proteomes" id="UP000278351"/>
    </source>
</evidence>
<dbReference type="OrthoDB" id="9804264at2"/>
<dbReference type="CDD" id="cd00616">
    <property type="entry name" value="AHBA_syn"/>
    <property type="match status" value="1"/>
</dbReference>
<reference evidence="6 7" key="1">
    <citation type="submission" date="2018-11" db="EMBL/GenBank/DDBJ databases">
        <title>Chitinophaga lutea sp.nov., isolate from arsenic contaminated soil.</title>
        <authorList>
            <person name="Zong Y."/>
        </authorList>
    </citation>
    <scope>NUCLEOTIDE SEQUENCE [LARGE SCALE GENOMIC DNA]</scope>
    <source>
        <strain evidence="6 7">ZY74</strain>
    </source>
</reference>
<dbReference type="FunFam" id="3.40.640.10:FF:000089">
    <property type="entry name" value="Aminotransferase, DegT/DnrJ/EryC1/StrS family"/>
    <property type="match status" value="1"/>
</dbReference>
<proteinExistence type="inferred from homology"/>
<name>A0A3N4Q0U7_9BACT</name>
<dbReference type="AlphaFoldDB" id="A0A3N4Q0U7"/>
<dbReference type="PIRSF" id="PIRSF000390">
    <property type="entry name" value="PLP_StrS"/>
    <property type="match status" value="1"/>
</dbReference>
<accession>A0A3N4Q0U7</accession>
<evidence type="ECO:0000313" key="6">
    <source>
        <dbReference type="EMBL" id="RPE13225.1"/>
    </source>
</evidence>